<dbReference type="HOGENOM" id="CLU_1526543_0_0_1"/>
<accession>D3KFS2</accession>
<keyword evidence="3" id="KW-1185">Reference proteome</keyword>
<dbReference type="GeneID" id="13186823"/>
<reference evidence="2 3" key="1">
    <citation type="journal article" date="1998" name="Science">
        <title>Genome sequence of the nematode C. elegans: a platform for investigating biology.</title>
        <authorList>
            <consortium name="The C. elegans sequencing consortium"/>
            <person name="Sulson J.E."/>
            <person name="Waterston R."/>
        </authorList>
    </citation>
    <scope>NUCLEOTIDE SEQUENCE [LARGE SCALE GENOMIC DNA]</scope>
    <source>
        <strain evidence="2 3">Bristol N2</strain>
    </source>
</reference>
<dbReference type="RefSeq" id="NP_001254254.1">
    <property type="nucleotide sequence ID" value="NM_001267325.1"/>
</dbReference>
<dbReference type="EMBL" id="BX284602">
    <property type="protein sequence ID" value="CBJ25117.1"/>
    <property type="molecule type" value="Genomic_DNA"/>
</dbReference>
<feature type="transmembrane region" description="Helical" evidence="1">
    <location>
        <begin position="134"/>
        <end position="152"/>
    </location>
</feature>
<evidence type="ECO:0000313" key="2">
    <source>
        <dbReference type="EMBL" id="CBJ25117.1"/>
    </source>
</evidence>
<dbReference type="AlphaFoldDB" id="D3KFS2"/>
<evidence type="ECO:0000313" key="4">
    <source>
        <dbReference type="WormBase" id="ZK666.14"/>
    </source>
</evidence>
<dbReference type="KEGG" id="cel:CELE_ZK666.14"/>
<gene>
    <name evidence="2" type="ORF">CELE_ZK666.14</name>
    <name evidence="2 4" type="ORF">ZK666.14</name>
</gene>
<keyword evidence="1" id="KW-1133">Transmembrane helix</keyword>
<feature type="transmembrane region" description="Helical" evidence="1">
    <location>
        <begin position="77"/>
        <end position="96"/>
    </location>
</feature>
<keyword evidence="1" id="KW-0472">Membrane</keyword>
<feature type="transmembrane region" description="Helical" evidence="1">
    <location>
        <begin position="51"/>
        <end position="71"/>
    </location>
</feature>
<dbReference type="InParanoid" id="D3KFS2"/>
<dbReference type="Proteomes" id="UP000001940">
    <property type="component" value="Chromosome II"/>
</dbReference>
<dbReference type="WormBase" id="ZK666.14">
    <property type="protein sequence ID" value="CE44484"/>
    <property type="gene ID" value="WBGene00194952"/>
</dbReference>
<proteinExistence type="predicted"/>
<sequence length="176" mass="20294">MATISDCTVLTFVEHVEDRRDSIQSVSQHVRLFKDKEQPAVFFNKISTENLCLILTLMIIGASFVALIDFPQYCIELAIVFHIFQTLSCLAIRYHVENMLIWLRHVEIVLWSTCLLFSGANLIAQSIYPNTTPLYIAYLFFGISIAGLYKAFLVRRFYRWLLVSHNALINGQLDIQ</sequence>
<name>D3KFS2_CAEEL</name>
<evidence type="ECO:0000313" key="3">
    <source>
        <dbReference type="Proteomes" id="UP000001940"/>
    </source>
</evidence>
<dbReference type="AGR" id="WB:WBGene00194952"/>
<evidence type="ECO:0000256" key="1">
    <source>
        <dbReference type="SAM" id="Phobius"/>
    </source>
</evidence>
<keyword evidence="1" id="KW-0812">Transmembrane</keyword>
<dbReference type="Bgee" id="WBGene00194952">
    <property type="expression patterns" value="Expressed in adult organism and 1 other cell type or tissue"/>
</dbReference>
<dbReference type="PaxDb" id="6239-ZK666.14"/>
<feature type="transmembrane region" description="Helical" evidence="1">
    <location>
        <begin position="108"/>
        <end position="128"/>
    </location>
</feature>
<organism evidence="2 3">
    <name type="scientific">Caenorhabditis elegans</name>
    <dbReference type="NCBI Taxonomy" id="6239"/>
    <lineage>
        <taxon>Eukaryota</taxon>
        <taxon>Metazoa</taxon>
        <taxon>Ecdysozoa</taxon>
        <taxon>Nematoda</taxon>
        <taxon>Chromadorea</taxon>
        <taxon>Rhabditida</taxon>
        <taxon>Rhabditina</taxon>
        <taxon>Rhabditomorpha</taxon>
        <taxon>Rhabditoidea</taxon>
        <taxon>Rhabditidae</taxon>
        <taxon>Peloderinae</taxon>
        <taxon>Caenorhabditis</taxon>
    </lineage>
</organism>
<dbReference type="CTD" id="13186823"/>
<protein>
    <submittedName>
        <fullName evidence="2">Transcriptional regulator</fullName>
    </submittedName>
</protein>